<sequence length="126" mass="14320">MGMQAFETTQEIALVVDADAELAHWRSGFRELPHCRSLRWDEVKPALKLGIDACLKANGRDLTEMVEELETRYQRTGNESRLSWSQAREIVAIVWVRIWEQSRSRSATAALAPVPVGRMTLGLRAR</sequence>
<dbReference type="EMBL" id="CP013140">
    <property type="protein sequence ID" value="ALN59038.1"/>
    <property type="molecule type" value="Genomic_DNA"/>
</dbReference>
<accession>A0A0S2DKG7</accession>
<reference evidence="1 2" key="1">
    <citation type="submission" date="2015-11" db="EMBL/GenBank/DDBJ databases">
        <title>Genome sequences of Lysobacter enzymogenes strain C3 and Lysobacter antibioticus ATCC 29479.</title>
        <authorList>
            <person name="Kobayashi D.Y."/>
        </authorList>
    </citation>
    <scope>NUCLEOTIDE SEQUENCE [LARGE SCALE GENOMIC DNA]</scope>
    <source>
        <strain evidence="1 2">C3</strain>
    </source>
</reference>
<dbReference type="RefSeq" id="WP_138885212.1">
    <property type="nucleotide sequence ID" value="NZ_CP110813.1"/>
</dbReference>
<dbReference type="Proteomes" id="UP000061569">
    <property type="component" value="Chromosome"/>
</dbReference>
<organism evidence="1 2">
    <name type="scientific">Lysobacter enzymogenes</name>
    <dbReference type="NCBI Taxonomy" id="69"/>
    <lineage>
        <taxon>Bacteria</taxon>
        <taxon>Pseudomonadati</taxon>
        <taxon>Pseudomonadota</taxon>
        <taxon>Gammaproteobacteria</taxon>
        <taxon>Lysobacterales</taxon>
        <taxon>Lysobacteraceae</taxon>
        <taxon>Lysobacter</taxon>
    </lineage>
</organism>
<evidence type="ECO:0000313" key="2">
    <source>
        <dbReference type="Proteomes" id="UP000061569"/>
    </source>
</evidence>
<gene>
    <name evidence="1" type="ORF">GLE_3694</name>
</gene>
<dbReference type="KEGG" id="lez:GLE_3694"/>
<dbReference type="AlphaFoldDB" id="A0A0S2DKG7"/>
<proteinExistence type="predicted"/>
<dbReference type="PATRIC" id="fig|69.6.peg.3638"/>
<name>A0A0S2DKG7_LYSEN</name>
<evidence type="ECO:0000313" key="1">
    <source>
        <dbReference type="EMBL" id="ALN59038.1"/>
    </source>
</evidence>
<protein>
    <submittedName>
        <fullName evidence="1">Uncharacterized protein</fullName>
    </submittedName>
</protein>